<evidence type="ECO:0000313" key="2">
    <source>
        <dbReference type="Proteomes" id="UP000789390"/>
    </source>
</evidence>
<sequence length="111" mass="12725">MWLGGFQNKIGVHIFLDHTVGAVERERKHLATSDERSGDWEPLVFPVEVSELLSALMYKGVTADQLKAISKKYPLVFRDETFSIKPLKLNGLTQRRVKDKDWLEAVNLVEE</sequence>
<reference evidence="1" key="1">
    <citation type="submission" date="2021-11" db="EMBL/GenBank/DDBJ databases">
        <authorList>
            <person name="Schell T."/>
        </authorList>
    </citation>
    <scope>NUCLEOTIDE SEQUENCE</scope>
    <source>
        <strain evidence="1">M5</strain>
    </source>
</reference>
<proteinExistence type="predicted"/>
<protein>
    <submittedName>
        <fullName evidence="1">Uncharacterized protein</fullName>
    </submittedName>
</protein>
<gene>
    <name evidence="1" type="ORF">DGAL_LOCUS2175</name>
</gene>
<accession>A0A8J2RDX1</accession>
<keyword evidence="2" id="KW-1185">Reference proteome</keyword>
<name>A0A8J2RDX1_9CRUS</name>
<evidence type="ECO:0000313" key="1">
    <source>
        <dbReference type="EMBL" id="CAH0100003.1"/>
    </source>
</evidence>
<comment type="caution">
    <text evidence="1">The sequence shown here is derived from an EMBL/GenBank/DDBJ whole genome shotgun (WGS) entry which is preliminary data.</text>
</comment>
<dbReference type="EMBL" id="CAKKLH010000029">
    <property type="protein sequence ID" value="CAH0100003.1"/>
    <property type="molecule type" value="Genomic_DNA"/>
</dbReference>
<organism evidence="1 2">
    <name type="scientific">Daphnia galeata</name>
    <dbReference type="NCBI Taxonomy" id="27404"/>
    <lineage>
        <taxon>Eukaryota</taxon>
        <taxon>Metazoa</taxon>
        <taxon>Ecdysozoa</taxon>
        <taxon>Arthropoda</taxon>
        <taxon>Crustacea</taxon>
        <taxon>Branchiopoda</taxon>
        <taxon>Diplostraca</taxon>
        <taxon>Cladocera</taxon>
        <taxon>Anomopoda</taxon>
        <taxon>Daphniidae</taxon>
        <taxon>Daphnia</taxon>
    </lineage>
</organism>
<dbReference type="Proteomes" id="UP000789390">
    <property type="component" value="Unassembled WGS sequence"/>
</dbReference>
<dbReference type="AlphaFoldDB" id="A0A8J2RDX1"/>